<dbReference type="AlphaFoldDB" id="A0A1R0KR04"/>
<dbReference type="PANTHER" id="PTHR42973">
    <property type="entry name" value="BINDING OXIDOREDUCTASE, PUTATIVE (AFU_ORTHOLOGUE AFUA_1G17690)-RELATED"/>
    <property type="match status" value="1"/>
</dbReference>
<dbReference type="InterPro" id="IPR050416">
    <property type="entry name" value="FAD-linked_Oxidoreductase"/>
</dbReference>
<evidence type="ECO:0000313" key="7">
    <source>
        <dbReference type="EMBL" id="OLZ50066.1"/>
    </source>
</evidence>
<dbReference type="Proteomes" id="UP000187486">
    <property type="component" value="Unassembled WGS sequence"/>
</dbReference>
<evidence type="ECO:0000259" key="6">
    <source>
        <dbReference type="PROSITE" id="PS51387"/>
    </source>
</evidence>
<evidence type="ECO:0000256" key="5">
    <source>
        <dbReference type="ARBA" id="ARBA00023002"/>
    </source>
</evidence>
<dbReference type="OrthoDB" id="5169292at2"/>
<dbReference type="Gene3D" id="3.40.462.20">
    <property type="match status" value="1"/>
</dbReference>
<comment type="caution">
    <text evidence="7">The sequence shown here is derived from an EMBL/GenBank/DDBJ whole genome shotgun (WGS) entry which is preliminary data.</text>
</comment>
<dbReference type="InterPro" id="IPR016169">
    <property type="entry name" value="FAD-bd_PCMH_sub2"/>
</dbReference>
<dbReference type="InterPro" id="IPR036318">
    <property type="entry name" value="FAD-bd_PCMH-like_sf"/>
</dbReference>
<dbReference type="InterPro" id="IPR006093">
    <property type="entry name" value="Oxy_OxRdtase_FAD_BS"/>
</dbReference>
<name>A0A1R0KR04_9PSEU</name>
<feature type="domain" description="FAD-binding PCMH-type" evidence="6">
    <location>
        <begin position="36"/>
        <end position="204"/>
    </location>
</feature>
<keyword evidence="3" id="KW-0285">Flavoprotein</keyword>
<dbReference type="Pfam" id="PF01565">
    <property type="entry name" value="FAD_binding_4"/>
    <property type="match status" value="1"/>
</dbReference>
<dbReference type="GO" id="GO:0071949">
    <property type="term" value="F:FAD binding"/>
    <property type="evidence" value="ECO:0007669"/>
    <property type="project" value="InterPro"/>
</dbReference>
<evidence type="ECO:0000256" key="1">
    <source>
        <dbReference type="ARBA" id="ARBA00001974"/>
    </source>
</evidence>
<dbReference type="RefSeq" id="WP_076162918.1">
    <property type="nucleotide sequence ID" value="NZ_JBEZVB010000014.1"/>
</dbReference>
<dbReference type="InterPro" id="IPR016167">
    <property type="entry name" value="FAD-bd_PCMH_sub1"/>
</dbReference>
<proteinExistence type="inferred from homology"/>
<dbReference type="SUPFAM" id="SSF56176">
    <property type="entry name" value="FAD-binding/transporter-associated domain-like"/>
    <property type="match status" value="1"/>
</dbReference>
<evidence type="ECO:0000313" key="8">
    <source>
        <dbReference type="Proteomes" id="UP000187486"/>
    </source>
</evidence>
<dbReference type="InterPro" id="IPR006094">
    <property type="entry name" value="Oxid_FAD_bind_N"/>
</dbReference>
<dbReference type="PROSITE" id="PS00862">
    <property type="entry name" value="OX2_COVAL_FAD"/>
    <property type="match status" value="1"/>
</dbReference>
<sequence>MVLNELARWRETVQGAVIEPGDQRFASATRPWSLTVEQRPVAVVVAADVEDVAATVGFAARQGRQVAVQATGHGAIDSLDGAILLRTGALRGVTVDPSRRRARLGPGVSWRDVQRACAPHGLSGLTGTAPGVGATGYTLTGGLGLLARRHGLAAHRLMAAELVTGDGRRLSVDRDRYPDLWCALRGGGTPPGVVTEIEIELVPAPVLCAGQLIWSAESAPELFGAFRSWTSTLPDEMTTTLGVQQVPSLPSVPEPLRGRRVVTLTVAHLGEEEETRRLLRPLLDLAQPLSDTLVPRKPDDLDVAGVPTDPAPTRARTELLTDLPDAALDVLTDLGPDAGPLMLTEIRHLGGALTRSAATSTPMNRVEGEFLLETVGLLFREEDFGALAIEQARIHDAVRQVATGRTLRSFANAGDRDAERFFSTEALALLNDVARRYDPGAVIHNPTAG</sequence>
<gene>
    <name evidence="7" type="ORF">BS329_20805</name>
</gene>
<dbReference type="PROSITE" id="PS51387">
    <property type="entry name" value="FAD_PCMH"/>
    <property type="match status" value="1"/>
</dbReference>
<protein>
    <recommendedName>
        <fullName evidence="6">FAD-binding PCMH-type domain-containing protein</fullName>
    </recommendedName>
</protein>
<dbReference type="Gene3D" id="3.30.465.10">
    <property type="match status" value="1"/>
</dbReference>
<dbReference type="GO" id="GO:0016491">
    <property type="term" value="F:oxidoreductase activity"/>
    <property type="evidence" value="ECO:0007669"/>
    <property type="project" value="UniProtKB-KW"/>
</dbReference>
<keyword evidence="4" id="KW-0274">FAD</keyword>
<evidence type="ECO:0000256" key="4">
    <source>
        <dbReference type="ARBA" id="ARBA00022827"/>
    </source>
</evidence>
<dbReference type="Gene3D" id="3.30.43.10">
    <property type="entry name" value="Uridine Diphospho-n-acetylenolpyruvylglucosamine Reductase, domain 2"/>
    <property type="match status" value="1"/>
</dbReference>
<dbReference type="PANTHER" id="PTHR42973:SF39">
    <property type="entry name" value="FAD-BINDING PCMH-TYPE DOMAIN-CONTAINING PROTEIN"/>
    <property type="match status" value="1"/>
</dbReference>
<accession>A0A1R0KR04</accession>
<dbReference type="EMBL" id="MQUQ01000011">
    <property type="protein sequence ID" value="OLZ50066.1"/>
    <property type="molecule type" value="Genomic_DNA"/>
</dbReference>
<keyword evidence="8" id="KW-1185">Reference proteome</keyword>
<organism evidence="7 8">
    <name type="scientific">Amycolatopsis coloradensis</name>
    <dbReference type="NCBI Taxonomy" id="76021"/>
    <lineage>
        <taxon>Bacteria</taxon>
        <taxon>Bacillati</taxon>
        <taxon>Actinomycetota</taxon>
        <taxon>Actinomycetes</taxon>
        <taxon>Pseudonocardiales</taxon>
        <taxon>Pseudonocardiaceae</taxon>
        <taxon>Amycolatopsis</taxon>
    </lineage>
</organism>
<dbReference type="InterPro" id="IPR016166">
    <property type="entry name" value="FAD-bd_PCMH"/>
</dbReference>
<comment type="cofactor">
    <cofactor evidence="1">
        <name>FAD</name>
        <dbReference type="ChEBI" id="CHEBI:57692"/>
    </cofactor>
</comment>
<reference evidence="7 8" key="1">
    <citation type="submission" date="2016-01" db="EMBL/GenBank/DDBJ databases">
        <title>Amycolatopsis coloradensis genome sequencing and assembly.</title>
        <authorList>
            <person name="Mayilraj S."/>
        </authorList>
    </citation>
    <scope>NUCLEOTIDE SEQUENCE [LARGE SCALE GENOMIC DNA]</scope>
    <source>
        <strain evidence="7 8">DSM 44225</strain>
    </source>
</reference>
<dbReference type="STRING" id="76021.BS329_20805"/>
<keyword evidence="5" id="KW-0560">Oxidoreductase</keyword>
<evidence type="ECO:0000256" key="3">
    <source>
        <dbReference type="ARBA" id="ARBA00022630"/>
    </source>
</evidence>
<evidence type="ECO:0000256" key="2">
    <source>
        <dbReference type="ARBA" id="ARBA00005466"/>
    </source>
</evidence>
<comment type="similarity">
    <text evidence="2">Belongs to the oxygen-dependent FAD-linked oxidoreductase family.</text>
</comment>